<feature type="transmembrane region" description="Helical" evidence="10">
    <location>
        <begin position="244"/>
        <end position="264"/>
    </location>
</feature>
<accession>R7UWK3</accession>
<feature type="transmembrane region" description="Helical" evidence="10">
    <location>
        <begin position="57"/>
        <end position="78"/>
    </location>
</feature>
<feature type="transmembrane region" description="Helical" evidence="10">
    <location>
        <begin position="284"/>
        <end position="303"/>
    </location>
</feature>
<keyword evidence="14" id="KW-1185">Reference proteome</keyword>
<feature type="transmembrane region" description="Helical" evidence="10">
    <location>
        <begin position="98"/>
        <end position="119"/>
    </location>
</feature>
<evidence type="ECO:0000256" key="5">
    <source>
        <dbReference type="ARBA" id="ARBA00023040"/>
    </source>
</evidence>
<reference evidence="14" key="1">
    <citation type="submission" date="2012-12" db="EMBL/GenBank/DDBJ databases">
        <authorList>
            <person name="Hellsten U."/>
            <person name="Grimwood J."/>
            <person name="Chapman J.A."/>
            <person name="Shapiro H."/>
            <person name="Aerts A."/>
            <person name="Otillar R.P."/>
            <person name="Terry A.Y."/>
            <person name="Boore J.L."/>
            <person name="Simakov O."/>
            <person name="Marletaz F."/>
            <person name="Cho S.-J."/>
            <person name="Edsinger-Gonzales E."/>
            <person name="Havlak P."/>
            <person name="Kuo D.-H."/>
            <person name="Larsson T."/>
            <person name="Lv J."/>
            <person name="Arendt D."/>
            <person name="Savage R."/>
            <person name="Osoegawa K."/>
            <person name="de Jong P."/>
            <person name="Lindberg D.R."/>
            <person name="Seaver E.C."/>
            <person name="Weisblat D.A."/>
            <person name="Putnam N.H."/>
            <person name="Grigoriev I.V."/>
            <person name="Rokhsar D.S."/>
        </authorList>
    </citation>
    <scope>NUCLEOTIDE SEQUENCE</scope>
    <source>
        <strain evidence="14">I ESC-2004</strain>
    </source>
</reference>
<dbReference type="PANTHER" id="PTHR24246:SF27">
    <property type="entry name" value="ADENOSINE RECEPTOR, ISOFORM A"/>
    <property type="match status" value="1"/>
</dbReference>
<dbReference type="InterPro" id="IPR017452">
    <property type="entry name" value="GPCR_Rhodpsn_7TM"/>
</dbReference>
<comment type="subcellular location">
    <subcellularLocation>
        <location evidence="1">Cell membrane</location>
        <topology evidence="1">Multi-pass membrane protein</topology>
    </subcellularLocation>
</comment>
<dbReference type="AlphaFoldDB" id="R7UWK3"/>
<dbReference type="OrthoDB" id="5974286at2759"/>
<feature type="transmembrane region" description="Helical" evidence="10">
    <location>
        <begin position="20"/>
        <end position="45"/>
    </location>
</feature>
<keyword evidence="9" id="KW-0807">Transducer</keyword>
<evidence type="ECO:0000256" key="1">
    <source>
        <dbReference type="ARBA" id="ARBA00004651"/>
    </source>
</evidence>
<evidence type="ECO:0000256" key="6">
    <source>
        <dbReference type="ARBA" id="ARBA00023136"/>
    </source>
</evidence>
<keyword evidence="7" id="KW-0675">Receptor</keyword>
<keyword evidence="3 10" id="KW-0812">Transmembrane</keyword>
<dbReference type="GO" id="GO:0005886">
    <property type="term" value="C:plasma membrane"/>
    <property type="evidence" value="ECO:0007669"/>
    <property type="project" value="UniProtKB-SubCell"/>
</dbReference>
<evidence type="ECO:0000313" key="13">
    <source>
        <dbReference type="EnsemblMetazoa" id="CapteP193146"/>
    </source>
</evidence>
<dbReference type="Pfam" id="PF00001">
    <property type="entry name" value="7tm_1"/>
    <property type="match status" value="1"/>
</dbReference>
<dbReference type="GO" id="GO:0004930">
    <property type="term" value="F:G protein-coupled receptor activity"/>
    <property type="evidence" value="ECO:0007669"/>
    <property type="project" value="UniProtKB-KW"/>
</dbReference>
<evidence type="ECO:0000256" key="2">
    <source>
        <dbReference type="ARBA" id="ARBA00022475"/>
    </source>
</evidence>
<dbReference type="PANTHER" id="PTHR24246">
    <property type="entry name" value="OLFACTORY RECEPTOR AND ADENOSINE RECEPTOR"/>
    <property type="match status" value="1"/>
</dbReference>
<dbReference type="CDD" id="cd00637">
    <property type="entry name" value="7tm_classA_rhodopsin-like"/>
    <property type="match status" value="1"/>
</dbReference>
<dbReference type="PROSITE" id="PS50262">
    <property type="entry name" value="G_PROTEIN_RECEP_F1_2"/>
    <property type="match status" value="1"/>
</dbReference>
<dbReference type="OMA" id="VLFQANC"/>
<keyword evidence="6 10" id="KW-0472">Membrane</keyword>
<keyword evidence="8" id="KW-0325">Glycoprotein</keyword>
<dbReference type="PRINTS" id="PR00237">
    <property type="entry name" value="GPCRRHODOPSN"/>
</dbReference>
<organism evidence="12">
    <name type="scientific">Capitella teleta</name>
    <name type="common">Polychaete worm</name>
    <dbReference type="NCBI Taxonomy" id="283909"/>
    <lineage>
        <taxon>Eukaryota</taxon>
        <taxon>Metazoa</taxon>
        <taxon>Spiralia</taxon>
        <taxon>Lophotrochozoa</taxon>
        <taxon>Annelida</taxon>
        <taxon>Polychaeta</taxon>
        <taxon>Sedentaria</taxon>
        <taxon>Scolecida</taxon>
        <taxon>Capitellidae</taxon>
        <taxon>Capitella</taxon>
    </lineage>
</organism>
<evidence type="ECO:0000313" key="12">
    <source>
        <dbReference type="EMBL" id="ELU07776.1"/>
    </source>
</evidence>
<feature type="transmembrane region" description="Helical" evidence="10">
    <location>
        <begin position="140"/>
        <end position="160"/>
    </location>
</feature>
<evidence type="ECO:0000256" key="3">
    <source>
        <dbReference type="ARBA" id="ARBA00022692"/>
    </source>
</evidence>
<name>R7UWK3_CAPTE</name>
<evidence type="ECO:0000256" key="9">
    <source>
        <dbReference type="ARBA" id="ARBA00023224"/>
    </source>
</evidence>
<protein>
    <recommendedName>
        <fullName evidence="11">G-protein coupled receptors family 1 profile domain-containing protein</fullName>
    </recommendedName>
</protein>
<reference evidence="13" key="3">
    <citation type="submission" date="2015-06" db="UniProtKB">
        <authorList>
            <consortium name="EnsemblMetazoa"/>
        </authorList>
    </citation>
    <scope>IDENTIFICATION</scope>
</reference>
<evidence type="ECO:0000259" key="11">
    <source>
        <dbReference type="PROSITE" id="PS50262"/>
    </source>
</evidence>
<dbReference type="EMBL" id="AMQN01001109">
    <property type="status" value="NOT_ANNOTATED_CDS"/>
    <property type="molecule type" value="Genomic_DNA"/>
</dbReference>
<dbReference type="EnsemblMetazoa" id="CapteT193146">
    <property type="protein sequence ID" value="CapteP193146"/>
    <property type="gene ID" value="CapteG193146"/>
</dbReference>
<dbReference type="STRING" id="283909.R7UWK3"/>
<feature type="transmembrane region" description="Helical" evidence="10">
    <location>
        <begin position="193"/>
        <end position="214"/>
    </location>
</feature>
<dbReference type="InterPro" id="IPR000276">
    <property type="entry name" value="GPCR_Rhodpsn"/>
</dbReference>
<evidence type="ECO:0000313" key="14">
    <source>
        <dbReference type="Proteomes" id="UP000014760"/>
    </source>
</evidence>
<dbReference type="EMBL" id="KB299619">
    <property type="protein sequence ID" value="ELU07776.1"/>
    <property type="molecule type" value="Genomic_DNA"/>
</dbReference>
<evidence type="ECO:0000256" key="7">
    <source>
        <dbReference type="ARBA" id="ARBA00023170"/>
    </source>
</evidence>
<dbReference type="Gene3D" id="1.20.1070.10">
    <property type="entry name" value="Rhodopsin 7-helix transmembrane proteins"/>
    <property type="match status" value="1"/>
</dbReference>
<feature type="domain" description="G-protein coupled receptors family 1 profile" evidence="11">
    <location>
        <begin position="36"/>
        <end position="301"/>
    </location>
</feature>
<evidence type="ECO:0000256" key="10">
    <source>
        <dbReference type="SAM" id="Phobius"/>
    </source>
</evidence>
<dbReference type="SUPFAM" id="SSF81321">
    <property type="entry name" value="Family A G protein-coupled receptor-like"/>
    <property type="match status" value="1"/>
</dbReference>
<dbReference type="Proteomes" id="UP000014760">
    <property type="component" value="Unassembled WGS sequence"/>
</dbReference>
<evidence type="ECO:0000256" key="8">
    <source>
        <dbReference type="ARBA" id="ARBA00023180"/>
    </source>
</evidence>
<proteinExistence type="predicted"/>
<keyword evidence="5" id="KW-0297">G-protein coupled receptor</keyword>
<keyword evidence="2" id="KW-1003">Cell membrane</keyword>
<reference evidence="12 14" key="2">
    <citation type="journal article" date="2013" name="Nature">
        <title>Insights into bilaterian evolution from three spiralian genomes.</title>
        <authorList>
            <person name="Simakov O."/>
            <person name="Marletaz F."/>
            <person name="Cho S.J."/>
            <person name="Edsinger-Gonzales E."/>
            <person name="Havlak P."/>
            <person name="Hellsten U."/>
            <person name="Kuo D.H."/>
            <person name="Larsson T."/>
            <person name="Lv J."/>
            <person name="Arendt D."/>
            <person name="Savage R."/>
            <person name="Osoegawa K."/>
            <person name="de Jong P."/>
            <person name="Grimwood J."/>
            <person name="Chapman J.A."/>
            <person name="Shapiro H."/>
            <person name="Aerts A."/>
            <person name="Otillar R.P."/>
            <person name="Terry A.Y."/>
            <person name="Boore J.L."/>
            <person name="Grigoriev I.V."/>
            <person name="Lindberg D.R."/>
            <person name="Seaver E.C."/>
            <person name="Weisblat D.A."/>
            <person name="Putnam N.H."/>
            <person name="Rokhsar D.S."/>
        </authorList>
    </citation>
    <scope>NUCLEOTIDE SEQUENCE</scope>
    <source>
        <strain evidence="12 14">I ESC-2004</strain>
    </source>
</reference>
<evidence type="ECO:0000256" key="4">
    <source>
        <dbReference type="ARBA" id="ARBA00022989"/>
    </source>
</evidence>
<sequence>MSGNESAAYALQIVGFKFYVSMAVPIILECVIILVVNPFACFVIIKNPVLRRSPTNIFIISTCVSDVMYSISLILYESSVFEGLENHTGIAVGLCNRIAYVFTTLSMMGSMLTTMFIAIERSIATYRPLKYRQWVTPKRAVVVISITWVYLLTVVPGFAIDAYLSLDATEKRILASNAQEAYPPKVFRFYISMHIYLSLLVSIIAYTCISYAIFKQVKNKALMTGKSKDARYHRQSLRVTKMSMLLLGLLLLTWAPFAVTNMIIKFPDYHTERQKFKIHRSIAHSTVTLLSAYSYLNIIVYCANHSDFKRIIQETLGIKSNRIFSMSDQTESGSTTTTTN</sequence>
<gene>
    <name evidence="12" type="ORF">CAPTEDRAFT_193146</name>
</gene>
<dbReference type="HOGENOM" id="CLU_814427_0_0_1"/>
<keyword evidence="4 10" id="KW-1133">Transmembrane helix</keyword>